<feature type="transmembrane region" description="Helical" evidence="1">
    <location>
        <begin position="15"/>
        <end position="34"/>
    </location>
</feature>
<keyword evidence="1" id="KW-0812">Transmembrane</keyword>
<dbReference type="AlphaFoldDB" id="A0A413UCC1"/>
<sequence length="165" mass="19516">MTKIENIINKTSSQVGIYIGLFYMQIYLAWYITIKIISKHKLPDDYFIKFANKCIILLILLFVIQWITTKIILYLTKKFELRFFNELSLEHLILFGVLITSVIFVFIIGIKDSAFEYIWKTYTAEPVNTKLLFKAILDTVVITIQCISIIFTYYVKYLQEAIKRI</sequence>
<feature type="transmembrane region" description="Helical" evidence="1">
    <location>
        <begin position="91"/>
        <end position="110"/>
    </location>
</feature>
<comment type="caution">
    <text evidence="2">The sequence shown here is derived from an EMBL/GenBank/DDBJ whole genome shotgun (WGS) entry which is preliminary data.</text>
</comment>
<feature type="transmembrane region" description="Helical" evidence="1">
    <location>
        <begin position="55"/>
        <end position="76"/>
    </location>
</feature>
<gene>
    <name evidence="2" type="ORF">DW907_06640</name>
</gene>
<reference evidence="2 3" key="1">
    <citation type="submission" date="2018-08" db="EMBL/GenBank/DDBJ databases">
        <title>A genome reference for cultivated species of the human gut microbiota.</title>
        <authorList>
            <person name="Zou Y."/>
            <person name="Xue W."/>
            <person name="Luo G."/>
        </authorList>
    </citation>
    <scope>NUCLEOTIDE SEQUENCE [LARGE SCALE GENOMIC DNA]</scope>
    <source>
        <strain evidence="2 3">AM42-13AC</strain>
    </source>
</reference>
<feature type="transmembrane region" description="Helical" evidence="1">
    <location>
        <begin position="131"/>
        <end position="155"/>
    </location>
</feature>
<evidence type="ECO:0000313" key="2">
    <source>
        <dbReference type="EMBL" id="RHB05427.1"/>
    </source>
</evidence>
<evidence type="ECO:0000313" key="3">
    <source>
        <dbReference type="Proteomes" id="UP000285288"/>
    </source>
</evidence>
<dbReference type="RefSeq" id="WP_118011411.1">
    <property type="nucleotide sequence ID" value="NZ_QSGD01000022.1"/>
</dbReference>
<organism evidence="2 3">
    <name type="scientific">Holdemanella biformis</name>
    <dbReference type="NCBI Taxonomy" id="1735"/>
    <lineage>
        <taxon>Bacteria</taxon>
        <taxon>Bacillati</taxon>
        <taxon>Bacillota</taxon>
        <taxon>Erysipelotrichia</taxon>
        <taxon>Erysipelotrichales</taxon>
        <taxon>Erysipelotrichaceae</taxon>
        <taxon>Holdemanella</taxon>
    </lineage>
</organism>
<name>A0A413UCC1_9FIRM</name>
<accession>A0A413UCC1</accession>
<keyword evidence="1" id="KW-1133">Transmembrane helix</keyword>
<proteinExistence type="predicted"/>
<keyword evidence="1" id="KW-0472">Membrane</keyword>
<evidence type="ECO:0000256" key="1">
    <source>
        <dbReference type="SAM" id="Phobius"/>
    </source>
</evidence>
<dbReference type="EMBL" id="QSGD01000022">
    <property type="protein sequence ID" value="RHB05427.1"/>
    <property type="molecule type" value="Genomic_DNA"/>
</dbReference>
<protein>
    <submittedName>
        <fullName evidence="2">Uncharacterized protein</fullName>
    </submittedName>
</protein>
<dbReference type="Proteomes" id="UP000285288">
    <property type="component" value="Unassembled WGS sequence"/>
</dbReference>